<dbReference type="InterPro" id="IPR000835">
    <property type="entry name" value="HTH_MarR-typ"/>
</dbReference>
<proteinExistence type="predicted"/>
<dbReference type="GO" id="GO:0003700">
    <property type="term" value="F:DNA-binding transcription factor activity"/>
    <property type="evidence" value="ECO:0007669"/>
    <property type="project" value="InterPro"/>
</dbReference>
<dbReference type="InterPro" id="IPR036388">
    <property type="entry name" value="WH-like_DNA-bd_sf"/>
</dbReference>
<evidence type="ECO:0000313" key="2">
    <source>
        <dbReference type="EMBL" id="GDY61832.1"/>
    </source>
</evidence>
<dbReference type="STRING" id="33903.AQJ43_06195"/>
<protein>
    <submittedName>
        <fullName evidence="3">Transcriptional regulator</fullName>
    </submittedName>
</protein>
<reference evidence="3 4" key="1">
    <citation type="submission" date="2019-04" db="EMBL/GenBank/DDBJ databases">
        <title>Draft genome sequences of Streptomyces avermitilis ATCC 31267.</title>
        <authorList>
            <person name="Komaki H."/>
            <person name="Tamura T."/>
            <person name="Hosoyama A."/>
        </authorList>
    </citation>
    <scope>NUCLEOTIDE SEQUENCE [LARGE SCALE GENOMIC DNA]</scope>
    <source>
        <strain evidence="3 4">ATCC 31267</strain>
    </source>
</reference>
<comment type="caution">
    <text evidence="3">The sequence shown here is derived from an EMBL/GenBank/DDBJ whole genome shotgun (WGS) entry which is preliminary data.</text>
</comment>
<dbReference type="Proteomes" id="UP000299211">
    <property type="component" value="Unassembled WGS sequence"/>
</dbReference>
<dbReference type="AlphaFoldDB" id="A0A4D4N0N7"/>
<dbReference type="Pfam" id="PF12802">
    <property type="entry name" value="MarR_2"/>
    <property type="match status" value="1"/>
</dbReference>
<evidence type="ECO:0000259" key="1">
    <source>
        <dbReference type="Pfam" id="PF12802"/>
    </source>
</evidence>
<dbReference type="InterPro" id="IPR036390">
    <property type="entry name" value="WH_DNA-bd_sf"/>
</dbReference>
<name>A0A4D4N0N7_STRAX</name>
<evidence type="ECO:0000313" key="5">
    <source>
        <dbReference type="Proteomes" id="UP000302139"/>
    </source>
</evidence>
<reference evidence="2 5" key="2">
    <citation type="submission" date="2019-04" db="EMBL/GenBank/DDBJ databases">
        <title>Draft genome sequences of Streptomyces avermitilis NBRC 14893.</title>
        <authorList>
            <person name="Komaki H."/>
            <person name="Tamura T."/>
            <person name="Hosoyama A."/>
        </authorList>
    </citation>
    <scope>NUCLEOTIDE SEQUENCE [LARGE SCALE GENOMIC DNA]</scope>
    <source>
        <strain evidence="2 5">NBRC 14893</strain>
    </source>
</reference>
<dbReference type="Gene3D" id="1.10.10.10">
    <property type="entry name" value="Winged helix-like DNA-binding domain superfamily/Winged helix DNA-binding domain"/>
    <property type="match status" value="1"/>
</dbReference>
<gene>
    <name evidence="2" type="ORF">SAV14893_012250</name>
    <name evidence="3" type="ORF">SAV31267_075470</name>
</gene>
<sequence>MVYANGASYPGGMGDVPETHTGWTFLTNHARVLSAIAEDPTVRIRDIAAHCRLTERAVQKIISDLEQGGYLTHTRQGRSNTYRIQPGTFLRHPADNGSTVADLLSLLAQHDSRRDGQPQQA</sequence>
<dbReference type="EMBL" id="BJHY01000001">
    <property type="protein sequence ID" value="GDY78062.1"/>
    <property type="molecule type" value="Genomic_DNA"/>
</dbReference>
<organism evidence="3 4">
    <name type="scientific">Streptomyces avermitilis</name>
    <dbReference type="NCBI Taxonomy" id="33903"/>
    <lineage>
        <taxon>Bacteria</taxon>
        <taxon>Bacillati</taxon>
        <taxon>Actinomycetota</taxon>
        <taxon>Actinomycetes</taxon>
        <taxon>Kitasatosporales</taxon>
        <taxon>Streptomycetaceae</taxon>
        <taxon>Streptomyces</taxon>
    </lineage>
</organism>
<dbReference type="Proteomes" id="UP000302139">
    <property type="component" value="Unassembled WGS sequence"/>
</dbReference>
<evidence type="ECO:0000313" key="3">
    <source>
        <dbReference type="EMBL" id="GDY78062.1"/>
    </source>
</evidence>
<evidence type="ECO:0000313" key="4">
    <source>
        <dbReference type="Proteomes" id="UP000299211"/>
    </source>
</evidence>
<accession>A0A4D4N0N7</accession>
<dbReference type="EMBL" id="BJHX01000001">
    <property type="protein sequence ID" value="GDY61832.1"/>
    <property type="molecule type" value="Genomic_DNA"/>
</dbReference>
<feature type="domain" description="HTH marR-type" evidence="1">
    <location>
        <begin position="28"/>
        <end position="77"/>
    </location>
</feature>
<dbReference type="SUPFAM" id="SSF46785">
    <property type="entry name" value="Winged helix' DNA-binding domain"/>
    <property type="match status" value="1"/>
</dbReference>